<protein>
    <recommendedName>
        <fullName evidence="2">DUF4268 domain-containing protein</fullName>
    </recommendedName>
</protein>
<comment type="caution">
    <text evidence="1">The sequence shown here is derived from an EMBL/GenBank/DDBJ whole genome shotgun (WGS) entry which is preliminary data.</text>
</comment>
<dbReference type="AlphaFoldDB" id="A0A7C3A9T1"/>
<sequence length="368" mass="42289">MSETLYDSEPTLQGLLADYPELLAGDQIDPVQPRRWLLVDREQGVPEQRGSSDRWSVDHLFLDQDGVPTLVEVKRSTNTEIRRQVVGQMMDYAANAVLNWSVDRIQEKFEARCKEKEKDPEEELYRHLADPKADPERFWQAVETNLRMGRIRLIFVADTIPPELKRIVEFLSRQMRPAEVLAVEVKQYTGQGQRALVPRLVAGAKPTLPQRESVTWDLHRLELEFAKGRGPILTAVVNSIVEWATSRSLALDFGRGREYGSFYPTLSLPSGKLRLFGPSTDGNIWFLFAKMREVPPFDREDTQRELLQRLNQIQGVTIPADCFKPHKWTRVKLSVLTEPATLEQFLAVFDWVVDEIRRHEGAAAQSER</sequence>
<dbReference type="GO" id="GO:0003676">
    <property type="term" value="F:nucleic acid binding"/>
    <property type="evidence" value="ECO:0007669"/>
    <property type="project" value="InterPro"/>
</dbReference>
<reference evidence="1" key="1">
    <citation type="journal article" date="2020" name="mSystems">
        <title>Genome- and Community-Level Interaction Insights into Carbon Utilization and Element Cycling Functions of Hydrothermarchaeota in Hydrothermal Sediment.</title>
        <authorList>
            <person name="Zhou Z."/>
            <person name="Liu Y."/>
            <person name="Xu W."/>
            <person name="Pan J."/>
            <person name="Luo Z.H."/>
            <person name="Li M."/>
        </authorList>
    </citation>
    <scope>NUCLEOTIDE SEQUENCE [LARGE SCALE GENOMIC DNA]</scope>
    <source>
        <strain evidence="1">SpSt-192</strain>
    </source>
</reference>
<dbReference type="Gene3D" id="3.40.1350.10">
    <property type="match status" value="1"/>
</dbReference>
<gene>
    <name evidence="1" type="ORF">ENP13_01740</name>
</gene>
<dbReference type="InterPro" id="IPR011856">
    <property type="entry name" value="tRNA_endonuc-like_dom_sf"/>
</dbReference>
<organism evidence="1">
    <name type="scientific">Thermorudis sp</name>
    <dbReference type="NCBI Taxonomy" id="1969470"/>
    <lineage>
        <taxon>Bacteria</taxon>
        <taxon>Pseudomonadati</taxon>
        <taxon>Thermomicrobiota</taxon>
        <taxon>Thermomicrobia</taxon>
        <taxon>Thermomicrobia incertae sedis</taxon>
        <taxon>Thermorudis</taxon>
    </lineage>
</organism>
<evidence type="ECO:0008006" key="2">
    <source>
        <dbReference type="Google" id="ProtNLM"/>
    </source>
</evidence>
<name>A0A7C3A9T1_9BACT</name>
<dbReference type="EMBL" id="DSID01000136">
    <property type="protein sequence ID" value="HEX69953.1"/>
    <property type="molecule type" value="Genomic_DNA"/>
</dbReference>
<evidence type="ECO:0000313" key="1">
    <source>
        <dbReference type="EMBL" id="HEX69953.1"/>
    </source>
</evidence>
<proteinExistence type="predicted"/>
<accession>A0A7C3A9T1</accession>